<accession>V8QWN4</accession>
<dbReference type="InterPro" id="IPR005625">
    <property type="entry name" value="PepSY-ass_TM"/>
</dbReference>
<dbReference type="AlphaFoldDB" id="V8QWN4"/>
<dbReference type="Pfam" id="PF03929">
    <property type="entry name" value="PepSY_TM"/>
    <property type="match status" value="1"/>
</dbReference>
<keyword evidence="4" id="KW-1185">Reference proteome</keyword>
<gene>
    <name evidence="3" type="ORF">W822_00665</name>
</gene>
<comment type="caution">
    <text evidence="3">The sequence shown here is derived from an EMBL/GenBank/DDBJ whole genome shotgun (WGS) entry which is preliminary data.</text>
</comment>
<keyword evidence="2" id="KW-1133">Transmembrane helix</keyword>
<dbReference type="eggNOG" id="COG3182">
    <property type="taxonomic scope" value="Bacteria"/>
</dbReference>
<name>V8QWN4_9BURK</name>
<feature type="transmembrane region" description="Helical" evidence="2">
    <location>
        <begin position="370"/>
        <end position="391"/>
    </location>
</feature>
<evidence type="ECO:0000256" key="2">
    <source>
        <dbReference type="SAM" id="Phobius"/>
    </source>
</evidence>
<reference evidence="3 4" key="1">
    <citation type="journal article" date="2014" name="Genome Announc.">
        <title>Draft Genome Sequence of Advenella kashmirensis Strain W13003, a Polycyclic Aromatic Hydrocarbon-Degrading Bacterium.</title>
        <authorList>
            <person name="Wang X."/>
            <person name="Jin D."/>
            <person name="Zhou L."/>
            <person name="Wu L."/>
            <person name="An W."/>
            <person name="Zhao L."/>
        </authorList>
    </citation>
    <scope>NUCLEOTIDE SEQUENCE [LARGE SCALE GENOMIC DNA]</scope>
    <source>
        <strain evidence="3 4">W13003</strain>
    </source>
</reference>
<dbReference type="EMBL" id="AYXT01000001">
    <property type="protein sequence ID" value="ETF03768.1"/>
    <property type="molecule type" value="Genomic_DNA"/>
</dbReference>
<feature type="transmembrane region" description="Helical" evidence="2">
    <location>
        <begin position="403"/>
        <end position="424"/>
    </location>
</feature>
<evidence type="ECO:0000313" key="4">
    <source>
        <dbReference type="Proteomes" id="UP000018733"/>
    </source>
</evidence>
<proteinExistence type="predicted"/>
<evidence type="ECO:0000313" key="3">
    <source>
        <dbReference type="EMBL" id="ETF03768.1"/>
    </source>
</evidence>
<dbReference type="STRING" id="1424334.W822_00665"/>
<dbReference type="OrthoDB" id="9791166at2"/>
<dbReference type="HOGENOM" id="CLU_031962_3_1_4"/>
<keyword evidence="2" id="KW-0812">Transmembrane</keyword>
<feature type="transmembrane region" description="Helical" evidence="2">
    <location>
        <begin position="430"/>
        <end position="448"/>
    </location>
</feature>
<feature type="transmembrane region" description="Helical" evidence="2">
    <location>
        <begin position="163"/>
        <end position="180"/>
    </location>
</feature>
<sequence>MSVPNTKTAFKPSLLQFLRRIHFYIGLFVAPFIFVAALSGTLYILSPQLENYLYTDALTVQQQGTSRALSEQIDAARTYAGPESRIYAIRPAPGPTETTRVQFSDPTLGESESRGVFVDPYTLDIKGDMTVYGTSGVLPLRMWIDKFHRNLLLGDLGRNYSELAASWLWIAALGGLLLWAGTRSRRGPPTAANRFMNTRRWHTTVGLVLFLGLLFVSVTGLTWSKWAGGNINSLRADLGWLTPQVNTTLSHHAEQMSHAANGDPHAGHGAAAPGMTTVSADWQRALSSARQAGILAEKVEIRAPKAVGKAWTVTEVDRRWPTRVDAVAIDPQDFSVVDRTRFEAFPLAAKLTRWGVDAHMGILFGLPNQLILIAFGVGLCFMIGLGYRMWWIRKPVASAESPVRTLVAAWLALAFWGRIISVIVAVALSIALPVMGVSLSAFLVVDLVRWKRGQRSAALALSST</sequence>
<dbReference type="Proteomes" id="UP000018733">
    <property type="component" value="Unassembled WGS sequence"/>
</dbReference>
<feature type="compositionally biased region" description="Low complexity" evidence="1">
    <location>
        <begin position="258"/>
        <end position="274"/>
    </location>
</feature>
<dbReference type="RefSeq" id="WP_024003204.1">
    <property type="nucleotide sequence ID" value="NZ_KI650979.1"/>
</dbReference>
<organism evidence="3 4">
    <name type="scientific">Advenella kashmirensis W13003</name>
    <dbReference type="NCBI Taxonomy" id="1424334"/>
    <lineage>
        <taxon>Bacteria</taxon>
        <taxon>Pseudomonadati</taxon>
        <taxon>Pseudomonadota</taxon>
        <taxon>Betaproteobacteria</taxon>
        <taxon>Burkholderiales</taxon>
        <taxon>Alcaligenaceae</taxon>
    </lineage>
</organism>
<protein>
    <submittedName>
        <fullName evidence="3">Membrane protein</fullName>
    </submittedName>
</protein>
<evidence type="ECO:0000256" key="1">
    <source>
        <dbReference type="SAM" id="MobiDB-lite"/>
    </source>
</evidence>
<feature type="transmembrane region" description="Helical" evidence="2">
    <location>
        <begin position="21"/>
        <end position="45"/>
    </location>
</feature>
<dbReference type="PANTHER" id="PTHR34219">
    <property type="entry name" value="IRON-REGULATED INNER MEMBRANE PROTEIN-RELATED"/>
    <property type="match status" value="1"/>
</dbReference>
<dbReference type="PATRIC" id="fig|1424334.3.peg.138"/>
<dbReference type="PANTHER" id="PTHR34219:SF1">
    <property type="entry name" value="PEPSY DOMAIN-CONTAINING PROTEIN"/>
    <property type="match status" value="1"/>
</dbReference>
<feature type="region of interest" description="Disordered" evidence="1">
    <location>
        <begin position="255"/>
        <end position="274"/>
    </location>
</feature>
<feature type="transmembrane region" description="Helical" evidence="2">
    <location>
        <begin position="201"/>
        <end position="223"/>
    </location>
</feature>
<keyword evidence="2" id="KW-0472">Membrane</keyword>